<feature type="transmembrane region" description="Helical" evidence="7">
    <location>
        <begin position="194"/>
        <end position="211"/>
    </location>
</feature>
<dbReference type="EMBL" id="BAAFSV010000004">
    <property type="protein sequence ID" value="GAB1317874.1"/>
    <property type="molecule type" value="Genomic_DNA"/>
</dbReference>
<comment type="similarity">
    <text evidence="5">Belongs to the SAT4 family.</text>
</comment>
<evidence type="ECO:0000256" key="2">
    <source>
        <dbReference type="ARBA" id="ARBA00022692"/>
    </source>
</evidence>
<keyword evidence="2 7" id="KW-0812">Transmembrane</keyword>
<dbReference type="PANTHER" id="PTHR33048:SF47">
    <property type="entry name" value="INTEGRAL MEMBRANE PROTEIN-RELATED"/>
    <property type="match status" value="1"/>
</dbReference>
<reference evidence="9 10" key="1">
    <citation type="submission" date="2024-09" db="EMBL/GenBank/DDBJ databases">
        <title>Itraconazole resistance in Madurella fahalii resulting from another homologue of gene encoding cytochrome P450 14-alpha sterol demethylase (CYP51).</title>
        <authorList>
            <person name="Yoshioka I."/>
            <person name="Fahal A.H."/>
            <person name="Kaneko S."/>
            <person name="Yaguchi T."/>
        </authorList>
    </citation>
    <scope>NUCLEOTIDE SEQUENCE [LARGE SCALE GENOMIC DNA]</scope>
    <source>
        <strain evidence="9 10">IFM 68171</strain>
    </source>
</reference>
<dbReference type="RefSeq" id="XP_070919605.1">
    <property type="nucleotide sequence ID" value="XM_071063504.1"/>
</dbReference>
<gene>
    <name evidence="9" type="ORF">MFIFM68171_08084</name>
</gene>
<comment type="subcellular location">
    <subcellularLocation>
        <location evidence="1">Membrane</location>
        <topology evidence="1">Multi-pass membrane protein</topology>
    </subcellularLocation>
</comment>
<keyword evidence="10" id="KW-1185">Reference proteome</keyword>
<feature type="transmembrane region" description="Helical" evidence="7">
    <location>
        <begin position="69"/>
        <end position="95"/>
    </location>
</feature>
<dbReference type="InterPro" id="IPR052337">
    <property type="entry name" value="SAT4-like"/>
</dbReference>
<keyword evidence="4 7" id="KW-0472">Membrane</keyword>
<accession>A0ABQ0GJD6</accession>
<keyword evidence="3 7" id="KW-1133">Transmembrane helix</keyword>
<evidence type="ECO:0000256" key="6">
    <source>
        <dbReference type="SAM" id="MobiDB-lite"/>
    </source>
</evidence>
<sequence>MSSGDSTIVAAAPPPPGVTPNFEDPESISYQLTIVGVVFPVLALCFLIPRLYSAAFIIRKWHPDDYLIVIGFTIGLVNSLICIVQSTMGMGIHIWDLPLDAFKAVMKLGMIGGAMTYNLCTLFIKLSILSFYLRFSIDRAFRMAVYFVMFVTVGYTIPNAFLFLYICQPMAYYWDWAINGWCINQQATFDAANILNMTTDYAILLLPIWMLRPLRRPLLKKIGITLILMTGGFVCGISTMRMVTAKNGADNSDITWHYPTNLIWCLVEEFVGVICACLPCLKAFVKHFFPNLFLFNPTFEQRLTSSFMFSRTASGGGNNNNNNNSSNAGDGKRAWWRRKAAVAVVEDGTVDAVDAVGAVENIGSKEEGMGSKESDVGHIEVREERDSASAETTPGEKKLAEVTDVERDA</sequence>
<evidence type="ECO:0000256" key="7">
    <source>
        <dbReference type="SAM" id="Phobius"/>
    </source>
</evidence>
<evidence type="ECO:0000313" key="9">
    <source>
        <dbReference type="EMBL" id="GAB1317874.1"/>
    </source>
</evidence>
<evidence type="ECO:0000256" key="1">
    <source>
        <dbReference type="ARBA" id="ARBA00004141"/>
    </source>
</evidence>
<feature type="transmembrane region" description="Helical" evidence="7">
    <location>
        <begin position="115"/>
        <end position="133"/>
    </location>
</feature>
<evidence type="ECO:0000256" key="3">
    <source>
        <dbReference type="ARBA" id="ARBA00022989"/>
    </source>
</evidence>
<evidence type="ECO:0000256" key="4">
    <source>
        <dbReference type="ARBA" id="ARBA00023136"/>
    </source>
</evidence>
<evidence type="ECO:0000259" key="8">
    <source>
        <dbReference type="Pfam" id="PF20684"/>
    </source>
</evidence>
<dbReference type="PANTHER" id="PTHR33048">
    <property type="entry name" value="PTH11-LIKE INTEGRAL MEMBRANE PROTEIN (AFU_ORTHOLOGUE AFUA_5G11245)"/>
    <property type="match status" value="1"/>
</dbReference>
<organism evidence="9 10">
    <name type="scientific">Madurella fahalii</name>
    <dbReference type="NCBI Taxonomy" id="1157608"/>
    <lineage>
        <taxon>Eukaryota</taxon>
        <taxon>Fungi</taxon>
        <taxon>Dikarya</taxon>
        <taxon>Ascomycota</taxon>
        <taxon>Pezizomycotina</taxon>
        <taxon>Sordariomycetes</taxon>
        <taxon>Sordariomycetidae</taxon>
        <taxon>Sordariales</taxon>
        <taxon>Sordariales incertae sedis</taxon>
        <taxon>Madurella</taxon>
    </lineage>
</organism>
<feature type="transmembrane region" description="Helical" evidence="7">
    <location>
        <begin position="261"/>
        <end position="281"/>
    </location>
</feature>
<evidence type="ECO:0000256" key="5">
    <source>
        <dbReference type="ARBA" id="ARBA00038359"/>
    </source>
</evidence>
<dbReference type="Proteomes" id="UP001628179">
    <property type="component" value="Unassembled WGS sequence"/>
</dbReference>
<protein>
    <submittedName>
        <fullName evidence="9">Satratoxin biosynthesis SC1 cluster protein 4</fullName>
    </submittedName>
</protein>
<dbReference type="InterPro" id="IPR049326">
    <property type="entry name" value="Rhodopsin_dom_fungi"/>
</dbReference>
<feature type="transmembrane region" description="Helical" evidence="7">
    <location>
        <begin position="28"/>
        <end position="48"/>
    </location>
</feature>
<feature type="transmembrane region" description="Helical" evidence="7">
    <location>
        <begin position="223"/>
        <end position="241"/>
    </location>
</feature>
<evidence type="ECO:0000313" key="10">
    <source>
        <dbReference type="Proteomes" id="UP001628179"/>
    </source>
</evidence>
<feature type="transmembrane region" description="Helical" evidence="7">
    <location>
        <begin position="145"/>
        <end position="166"/>
    </location>
</feature>
<name>A0ABQ0GJD6_9PEZI</name>
<feature type="domain" description="Rhodopsin" evidence="8">
    <location>
        <begin position="50"/>
        <end position="286"/>
    </location>
</feature>
<feature type="region of interest" description="Disordered" evidence="6">
    <location>
        <begin position="362"/>
        <end position="409"/>
    </location>
</feature>
<feature type="compositionally biased region" description="Basic and acidic residues" evidence="6">
    <location>
        <begin position="363"/>
        <end position="409"/>
    </location>
</feature>
<dbReference type="Pfam" id="PF20684">
    <property type="entry name" value="Fung_rhodopsin"/>
    <property type="match status" value="1"/>
</dbReference>
<proteinExistence type="inferred from homology"/>
<comment type="caution">
    <text evidence="9">The sequence shown here is derived from an EMBL/GenBank/DDBJ whole genome shotgun (WGS) entry which is preliminary data.</text>
</comment>
<dbReference type="GeneID" id="98178827"/>